<dbReference type="GO" id="GO:0005886">
    <property type="term" value="C:plasma membrane"/>
    <property type="evidence" value="ECO:0007669"/>
    <property type="project" value="UniProtKB-SubCell"/>
</dbReference>
<keyword evidence="5 6" id="KW-0472">Membrane</keyword>
<feature type="transmembrane region" description="Helical" evidence="6">
    <location>
        <begin position="153"/>
        <end position="172"/>
    </location>
</feature>
<feature type="transmembrane region" description="Helical" evidence="6">
    <location>
        <begin position="103"/>
        <end position="120"/>
    </location>
</feature>
<feature type="transmembrane region" description="Helical" evidence="6">
    <location>
        <begin position="276"/>
        <end position="298"/>
    </location>
</feature>
<feature type="transmembrane region" description="Helical" evidence="6">
    <location>
        <begin position="336"/>
        <end position="354"/>
    </location>
</feature>
<evidence type="ECO:0000256" key="1">
    <source>
        <dbReference type="ARBA" id="ARBA00004651"/>
    </source>
</evidence>
<evidence type="ECO:0000256" key="2">
    <source>
        <dbReference type="ARBA" id="ARBA00022475"/>
    </source>
</evidence>
<evidence type="ECO:0000256" key="3">
    <source>
        <dbReference type="ARBA" id="ARBA00022692"/>
    </source>
</evidence>
<dbReference type="EMBL" id="JAVDYC010000001">
    <property type="protein sequence ID" value="MDR7324235.1"/>
    <property type="molecule type" value="Genomic_DNA"/>
</dbReference>
<evidence type="ECO:0000313" key="8">
    <source>
        <dbReference type="Proteomes" id="UP001183629"/>
    </source>
</evidence>
<gene>
    <name evidence="7" type="ORF">J2S44_004485</name>
</gene>
<dbReference type="PANTHER" id="PTHR47089:SF1">
    <property type="entry name" value="GUANOSINE ABC TRANSPORTER PERMEASE PROTEIN NUPP"/>
    <property type="match status" value="1"/>
</dbReference>
<keyword evidence="8" id="KW-1185">Reference proteome</keyword>
<keyword evidence="7" id="KW-0813">Transport</keyword>
<evidence type="ECO:0000256" key="6">
    <source>
        <dbReference type="SAM" id="Phobius"/>
    </source>
</evidence>
<dbReference type="Pfam" id="PF02653">
    <property type="entry name" value="BPD_transp_2"/>
    <property type="match status" value="1"/>
</dbReference>
<comment type="caution">
    <text evidence="7">The sequence shown here is derived from an EMBL/GenBank/DDBJ whole genome shotgun (WGS) entry which is preliminary data.</text>
</comment>
<dbReference type="GO" id="GO:0022857">
    <property type="term" value="F:transmembrane transporter activity"/>
    <property type="evidence" value="ECO:0007669"/>
    <property type="project" value="InterPro"/>
</dbReference>
<keyword evidence="7" id="KW-0762">Sugar transport</keyword>
<dbReference type="AlphaFoldDB" id="A0AAE4CTL1"/>
<evidence type="ECO:0000313" key="7">
    <source>
        <dbReference type="EMBL" id="MDR7324235.1"/>
    </source>
</evidence>
<organism evidence="7 8">
    <name type="scientific">Catenuloplanes niger</name>
    <dbReference type="NCBI Taxonomy" id="587534"/>
    <lineage>
        <taxon>Bacteria</taxon>
        <taxon>Bacillati</taxon>
        <taxon>Actinomycetota</taxon>
        <taxon>Actinomycetes</taxon>
        <taxon>Micromonosporales</taxon>
        <taxon>Micromonosporaceae</taxon>
        <taxon>Catenuloplanes</taxon>
    </lineage>
</organism>
<reference evidence="7 8" key="1">
    <citation type="submission" date="2023-07" db="EMBL/GenBank/DDBJ databases">
        <title>Sequencing the genomes of 1000 actinobacteria strains.</title>
        <authorList>
            <person name="Klenk H.-P."/>
        </authorList>
    </citation>
    <scope>NUCLEOTIDE SEQUENCE [LARGE SCALE GENOMIC DNA]</scope>
    <source>
        <strain evidence="7 8">DSM 44711</strain>
    </source>
</reference>
<evidence type="ECO:0000256" key="5">
    <source>
        <dbReference type="ARBA" id="ARBA00023136"/>
    </source>
</evidence>
<keyword evidence="3 6" id="KW-0812">Transmembrane</keyword>
<feature type="transmembrane region" description="Helical" evidence="6">
    <location>
        <begin position="184"/>
        <end position="204"/>
    </location>
</feature>
<dbReference type="InterPro" id="IPR001851">
    <property type="entry name" value="ABC_transp_permease"/>
</dbReference>
<evidence type="ECO:0000256" key="4">
    <source>
        <dbReference type="ARBA" id="ARBA00022989"/>
    </source>
</evidence>
<proteinExistence type="predicted"/>
<feature type="transmembrane region" description="Helical" evidence="6">
    <location>
        <begin position="366"/>
        <end position="386"/>
    </location>
</feature>
<sequence>MKVEESRRELTAGRIVTAIWSANTVTVTVLAIIAALLIGAVLIILSDPDVLATYGYFTARPTDALTASWELVSEAYANLFKGAIFDPDAASASTALRPISETLTYAAPIVFTGLAVTLAFRGGLFNIGAQGQAIMGCIAAALAGFLIPLPIGVHLVVALVAGAAGGAFWGFLPGILKARFGAHEVITSIMLNYIAALFLGWIIMQAGVHDPNRQDAISKPVESSAQLPALLGGDQRVHLGIVLAALATWGVSWLLNRSTFGFELRAVGANPDAAKTAGISVTATYALLMTVSGTLGGLGGATQVLGTGYALNPLVAANIGFDGLLVALLGRGKPWGVLWAAILFGALRAGGNRMQSYASVSLELVTVLQALIVIFIAAPALVKAIFRLRAARAARLSTSIAKGW</sequence>
<keyword evidence="2" id="KW-1003">Cell membrane</keyword>
<dbReference type="CDD" id="cd06580">
    <property type="entry name" value="TM_PBP1_transp_TpRbsC_like"/>
    <property type="match status" value="1"/>
</dbReference>
<keyword evidence="4 6" id="KW-1133">Transmembrane helix</keyword>
<comment type="subcellular location">
    <subcellularLocation>
        <location evidence="1">Cell membrane</location>
        <topology evidence="1">Multi-pass membrane protein</topology>
    </subcellularLocation>
</comment>
<dbReference type="RefSeq" id="WP_310417315.1">
    <property type="nucleotide sequence ID" value="NZ_JAVDYC010000001.1"/>
</dbReference>
<feature type="transmembrane region" description="Helical" evidence="6">
    <location>
        <begin position="310"/>
        <end position="329"/>
    </location>
</feature>
<name>A0AAE4CTL1_9ACTN</name>
<dbReference type="PANTHER" id="PTHR47089">
    <property type="entry name" value="ABC TRANSPORTER, PERMEASE PROTEIN"/>
    <property type="match status" value="1"/>
</dbReference>
<accession>A0AAE4CTL1</accession>
<feature type="transmembrane region" description="Helical" evidence="6">
    <location>
        <begin position="127"/>
        <end position="147"/>
    </location>
</feature>
<dbReference type="Proteomes" id="UP001183629">
    <property type="component" value="Unassembled WGS sequence"/>
</dbReference>
<feature type="transmembrane region" description="Helical" evidence="6">
    <location>
        <begin position="20"/>
        <end position="45"/>
    </location>
</feature>
<protein>
    <submittedName>
        <fullName evidence="7">Simple sugar transport system permease protein</fullName>
    </submittedName>
</protein>
<feature type="transmembrane region" description="Helical" evidence="6">
    <location>
        <begin position="237"/>
        <end position="255"/>
    </location>
</feature>